<dbReference type="SUPFAM" id="SSF46689">
    <property type="entry name" value="Homeodomain-like"/>
    <property type="match status" value="1"/>
</dbReference>
<dbReference type="EMBL" id="FQXM01000003">
    <property type="protein sequence ID" value="SHH28223.1"/>
    <property type="molecule type" value="Genomic_DNA"/>
</dbReference>
<keyword evidence="5" id="KW-0804">Transcription</keyword>
<reference evidence="8 9" key="1">
    <citation type="submission" date="2016-11" db="EMBL/GenBank/DDBJ databases">
        <authorList>
            <person name="Jaros S."/>
            <person name="Januszkiewicz K."/>
            <person name="Wedrychowicz H."/>
        </authorList>
    </citation>
    <scope>NUCLEOTIDE SEQUENCE [LARGE SCALE GENOMIC DNA]</scope>
    <source>
        <strain evidence="8 9">DSM 8605</strain>
    </source>
</reference>
<dbReference type="PANTHER" id="PTHR32071">
    <property type="entry name" value="TRANSCRIPTIONAL REGULATORY PROTEIN"/>
    <property type="match status" value="1"/>
</dbReference>
<feature type="domain" description="PAS" evidence="7">
    <location>
        <begin position="192"/>
        <end position="234"/>
    </location>
</feature>
<proteinExistence type="predicted"/>
<dbReference type="STRING" id="1121316.SAMN02745207_00648"/>
<dbReference type="Gene3D" id="3.40.50.300">
    <property type="entry name" value="P-loop containing nucleotide triphosphate hydrolases"/>
    <property type="match status" value="1"/>
</dbReference>
<evidence type="ECO:0000256" key="2">
    <source>
        <dbReference type="ARBA" id="ARBA00022840"/>
    </source>
</evidence>
<dbReference type="Proteomes" id="UP000184447">
    <property type="component" value="Unassembled WGS sequence"/>
</dbReference>
<name>A0A1M5RQT2_9CLOT</name>
<dbReference type="GO" id="GO:0043565">
    <property type="term" value="F:sequence-specific DNA binding"/>
    <property type="evidence" value="ECO:0007669"/>
    <property type="project" value="InterPro"/>
</dbReference>
<dbReference type="AlphaFoldDB" id="A0A1M5RQT2"/>
<dbReference type="Pfam" id="PF13426">
    <property type="entry name" value="PAS_9"/>
    <property type="match status" value="1"/>
</dbReference>
<dbReference type="Pfam" id="PF02954">
    <property type="entry name" value="HTH_8"/>
    <property type="match status" value="1"/>
</dbReference>
<keyword evidence="9" id="KW-1185">Reference proteome</keyword>
<dbReference type="GO" id="GO:0006355">
    <property type="term" value="P:regulation of DNA-templated transcription"/>
    <property type="evidence" value="ECO:0007669"/>
    <property type="project" value="InterPro"/>
</dbReference>
<dbReference type="InterPro" id="IPR029016">
    <property type="entry name" value="GAF-like_dom_sf"/>
</dbReference>
<dbReference type="InterPro" id="IPR002078">
    <property type="entry name" value="Sigma_54_int"/>
</dbReference>
<dbReference type="Pfam" id="PF25601">
    <property type="entry name" value="AAA_lid_14"/>
    <property type="match status" value="1"/>
</dbReference>
<dbReference type="Pfam" id="PF00158">
    <property type="entry name" value="Sigma54_activat"/>
    <property type="match status" value="1"/>
</dbReference>
<evidence type="ECO:0000256" key="3">
    <source>
        <dbReference type="ARBA" id="ARBA00023015"/>
    </source>
</evidence>
<dbReference type="InterPro" id="IPR027417">
    <property type="entry name" value="P-loop_NTPase"/>
</dbReference>
<dbReference type="InterPro" id="IPR025944">
    <property type="entry name" value="Sigma_54_int_dom_CS"/>
</dbReference>
<dbReference type="CDD" id="cd00130">
    <property type="entry name" value="PAS"/>
    <property type="match status" value="1"/>
</dbReference>
<dbReference type="PROSITE" id="PS00676">
    <property type="entry name" value="SIGMA54_INTERACT_2"/>
    <property type="match status" value="1"/>
</dbReference>
<feature type="domain" description="Sigma-54 factor interaction" evidence="6">
    <location>
        <begin position="321"/>
        <end position="551"/>
    </location>
</feature>
<dbReference type="SUPFAM" id="SSF55785">
    <property type="entry name" value="PYP-like sensor domain (PAS domain)"/>
    <property type="match status" value="1"/>
</dbReference>
<dbReference type="SMART" id="SM00382">
    <property type="entry name" value="AAA"/>
    <property type="match status" value="1"/>
</dbReference>
<dbReference type="InterPro" id="IPR003593">
    <property type="entry name" value="AAA+_ATPase"/>
</dbReference>
<dbReference type="PROSITE" id="PS00688">
    <property type="entry name" value="SIGMA54_INTERACT_3"/>
    <property type="match status" value="1"/>
</dbReference>
<dbReference type="GO" id="GO:0005524">
    <property type="term" value="F:ATP binding"/>
    <property type="evidence" value="ECO:0007669"/>
    <property type="project" value="UniProtKB-KW"/>
</dbReference>
<dbReference type="SMART" id="SM00091">
    <property type="entry name" value="PAS"/>
    <property type="match status" value="1"/>
</dbReference>
<evidence type="ECO:0000256" key="5">
    <source>
        <dbReference type="ARBA" id="ARBA00023163"/>
    </source>
</evidence>
<evidence type="ECO:0000256" key="1">
    <source>
        <dbReference type="ARBA" id="ARBA00022741"/>
    </source>
</evidence>
<dbReference type="PANTHER" id="PTHR32071:SF57">
    <property type="entry name" value="C4-DICARBOXYLATE TRANSPORT TRANSCRIPTIONAL REGULATORY PROTEIN DCTD"/>
    <property type="match status" value="1"/>
</dbReference>
<evidence type="ECO:0000313" key="9">
    <source>
        <dbReference type="Proteomes" id="UP000184447"/>
    </source>
</evidence>
<dbReference type="Gene3D" id="1.10.8.60">
    <property type="match status" value="1"/>
</dbReference>
<dbReference type="Gene3D" id="1.10.10.60">
    <property type="entry name" value="Homeodomain-like"/>
    <property type="match status" value="1"/>
</dbReference>
<evidence type="ECO:0000256" key="4">
    <source>
        <dbReference type="ARBA" id="ARBA00023125"/>
    </source>
</evidence>
<dbReference type="PROSITE" id="PS00675">
    <property type="entry name" value="SIGMA54_INTERACT_1"/>
    <property type="match status" value="1"/>
</dbReference>
<dbReference type="InterPro" id="IPR009057">
    <property type="entry name" value="Homeodomain-like_sf"/>
</dbReference>
<keyword evidence="4" id="KW-0238">DNA-binding</keyword>
<accession>A0A1M5RQT2</accession>
<evidence type="ECO:0000313" key="8">
    <source>
        <dbReference type="EMBL" id="SHH28223.1"/>
    </source>
</evidence>
<organism evidence="8 9">
    <name type="scientific">Clostridium grantii DSM 8605</name>
    <dbReference type="NCBI Taxonomy" id="1121316"/>
    <lineage>
        <taxon>Bacteria</taxon>
        <taxon>Bacillati</taxon>
        <taxon>Bacillota</taxon>
        <taxon>Clostridia</taxon>
        <taxon>Eubacteriales</taxon>
        <taxon>Clostridiaceae</taxon>
        <taxon>Clostridium</taxon>
    </lineage>
</organism>
<dbReference type="PRINTS" id="PR01590">
    <property type="entry name" value="HTHFIS"/>
</dbReference>
<dbReference type="InterPro" id="IPR058031">
    <property type="entry name" value="AAA_lid_NorR"/>
</dbReference>
<dbReference type="Gene3D" id="3.30.450.40">
    <property type="match status" value="1"/>
</dbReference>
<keyword evidence="1" id="KW-0547">Nucleotide-binding</keyword>
<dbReference type="InterPro" id="IPR035965">
    <property type="entry name" value="PAS-like_dom_sf"/>
</dbReference>
<dbReference type="RefSeq" id="WP_073336947.1">
    <property type="nucleotide sequence ID" value="NZ_FQXM01000003.1"/>
</dbReference>
<sequence length="629" mass="71081">MHKDFILNSHKRCSECGVNGNIAYSNKILIGNELKNKLEENRQFILTAYPFMEHIYNFVKGSHFFAILTEHEGCILNVFGDEKIIEEAYNLKMIPGAYMDEKSIGTNAMSLVLTEKKPIQISGEEHYINAYHKWTCSAAPIKDSTGKIIGILNLTGYCKNVHLHTLGMVVAASYAIEAMLQSTKDNNSLTKAKKHIEQVFDSISAGIITTDLKGDILNVNKTGLDMFGYDEKTMKKFKIWQLLNGYHSIIEAIEKGKKFTDEDVNVKTKKNKLQYNLSVYPVRLTSDIISEYTFVFVDVKRRRKLAGKILSNGAIYTFDKVIGNNDKFLKTIDYSKKIADSSSTILISGESGTGKEVFAQSIHNYSNRKEMPFIAVNCGAIPRTLIESELFGYEEGAFTGAKKGGNLGKFELADGGTIFLDEIGEMPSDMQIKLLRVIEEGIITKIGGRSSLPVDIRIIAATNKNLKSEVDKGNFRKDLFYRLNVLPLLLPPLRERKDDIANLIEYFMKKTCKRLNKREVKITEEYMNALRNYQWPGNIRELENLVELIVNTECLSGIDLSKQSDLADIKLVSLDLNVGDEELSLKEAEKKHITKVLNKYEGNVALSAKALKIGRNTLYRKVKEYNIRF</sequence>
<evidence type="ECO:0000259" key="6">
    <source>
        <dbReference type="PROSITE" id="PS50045"/>
    </source>
</evidence>
<dbReference type="InterPro" id="IPR002197">
    <property type="entry name" value="HTH_Fis"/>
</dbReference>
<evidence type="ECO:0000259" key="7">
    <source>
        <dbReference type="PROSITE" id="PS50112"/>
    </source>
</evidence>
<dbReference type="SUPFAM" id="SSF52540">
    <property type="entry name" value="P-loop containing nucleoside triphosphate hydrolases"/>
    <property type="match status" value="1"/>
</dbReference>
<dbReference type="Gene3D" id="3.30.450.20">
    <property type="entry name" value="PAS domain"/>
    <property type="match status" value="1"/>
</dbReference>
<dbReference type="InterPro" id="IPR025943">
    <property type="entry name" value="Sigma_54_int_dom_ATP-bd_2"/>
</dbReference>
<keyword evidence="2" id="KW-0067">ATP-binding</keyword>
<dbReference type="PROSITE" id="PS50112">
    <property type="entry name" value="PAS"/>
    <property type="match status" value="1"/>
</dbReference>
<dbReference type="FunFam" id="3.40.50.300:FF:000006">
    <property type="entry name" value="DNA-binding transcriptional regulator NtrC"/>
    <property type="match status" value="1"/>
</dbReference>
<dbReference type="NCBIfam" id="TIGR00229">
    <property type="entry name" value="sensory_box"/>
    <property type="match status" value="1"/>
</dbReference>
<dbReference type="InterPro" id="IPR000014">
    <property type="entry name" value="PAS"/>
</dbReference>
<protein>
    <submittedName>
        <fullName evidence="8">PAS domain S-box-containing protein</fullName>
    </submittedName>
</protein>
<dbReference type="PROSITE" id="PS50045">
    <property type="entry name" value="SIGMA54_INTERACT_4"/>
    <property type="match status" value="1"/>
</dbReference>
<dbReference type="InterPro" id="IPR025662">
    <property type="entry name" value="Sigma_54_int_dom_ATP-bd_1"/>
</dbReference>
<gene>
    <name evidence="8" type="ORF">SAMN02745207_00648</name>
</gene>
<dbReference type="CDD" id="cd00009">
    <property type="entry name" value="AAA"/>
    <property type="match status" value="1"/>
</dbReference>
<keyword evidence="3" id="KW-0805">Transcription regulation</keyword>
<dbReference type="OrthoDB" id="9803970at2"/>